<dbReference type="AlphaFoldDB" id="A0A4V2PSC7"/>
<dbReference type="Pfam" id="PF12706">
    <property type="entry name" value="Lactamase_B_2"/>
    <property type="match status" value="1"/>
</dbReference>
<feature type="domain" description="Metallo-beta-lactamase" evidence="1">
    <location>
        <begin position="106"/>
        <end position="301"/>
    </location>
</feature>
<name>A0A4V2PSC7_9BACT</name>
<dbReference type="GO" id="GO:0005737">
    <property type="term" value="C:cytoplasm"/>
    <property type="evidence" value="ECO:0007669"/>
    <property type="project" value="TreeGrafter"/>
</dbReference>
<gene>
    <name evidence="2" type="ORF">C8D98_0327</name>
</gene>
<dbReference type="Gene3D" id="3.60.15.10">
    <property type="entry name" value="Ribonuclease Z/Hydroxyacylglutathione hydrolase-like"/>
    <property type="match status" value="1"/>
</dbReference>
<accession>A0A4V2PSC7</accession>
<dbReference type="RefSeq" id="WP_132871416.1">
    <property type="nucleotide sequence ID" value="NZ_SMGG01000003.1"/>
</dbReference>
<dbReference type="OrthoDB" id="9805728at2"/>
<evidence type="ECO:0000313" key="2">
    <source>
        <dbReference type="EMBL" id="TCK61821.1"/>
    </source>
</evidence>
<evidence type="ECO:0000313" key="3">
    <source>
        <dbReference type="Proteomes" id="UP000294614"/>
    </source>
</evidence>
<proteinExistence type="predicted"/>
<dbReference type="InterPro" id="IPR001279">
    <property type="entry name" value="Metallo-B-lactamas"/>
</dbReference>
<dbReference type="SUPFAM" id="SSF56281">
    <property type="entry name" value="Metallo-hydrolase/oxidoreductase"/>
    <property type="match status" value="1"/>
</dbReference>
<protein>
    <submittedName>
        <fullName evidence="2">L-ascorbate metabolism protein UlaG (Beta-lactamase superfamily)</fullName>
    </submittedName>
</protein>
<keyword evidence="3" id="KW-1185">Reference proteome</keyword>
<dbReference type="PANTHER" id="PTHR15032">
    <property type="entry name" value="N-ACYL-PHOSPHATIDYLETHANOLAMINE-HYDROLYZING PHOSPHOLIPASE D"/>
    <property type="match status" value="1"/>
</dbReference>
<sequence>MGKIFLAAALIVVVVFATYEKKAVYASENFRDGKFHNLTETPTGISGNKLGSIYRILFQSGKFSPKETIKAHRINPAYAVSNTEGQLQAVWLGHASVMLKYDNLKIITDPVFSERVSPFSFMGPKRFSDINPIEGTDMGFIDAVIISHNHYDHLDEKAVKALKDRVGMFVVPLGVGEYLKEWGVDPLHIVELDWFGSLSMPDIKITATPAQHRSGRGYFDGNKTFWASWVIELGGKRVYFSGDSGYTDIFGNIGQTYGPFDLALMDIGAYNSKWPYSHMTPEQAVQASVELGAGLVLPIHWGTFTLSEFHWKEPADRFTAEAEKSGLKYVVPEIGQPFTVGGYNPTARWWDNYK</sequence>
<evidence type="ECO:0000259" key="1">
    <source>
        <dbReference type="Pfam" id="PF12706"/>
    </source>
</evidence>
<reference evidence="2 3" key="1">
    <citation type="submission" date="2019-03" db="EMBL/GenBank/DDBJ databases">
        <title>Genomic Encyclopedia of Type Strains, Phase IV (KMG-IV): sequencing the most valuable type-strain genomes for metagenomic binning, comparative biology and taxonomic classification.</title>
        <authorList>
            <person name="Goeker M."/>
        </authorList>
    </citation>
    <scope>NUCLEOTIDE SEQUENCE [LARGE SCALE GENOMIC DNA]</scope>
    <source>
        <strain evidence="2 3">DSM 24984</strain>
    </source>
</reference>
<dbReference type="EMBL" id="SMGG01000003">
    <property type="protein sequence ID" value="TCK61821.1"/>
    <property type="molecule type" value="Genomic_DNA"/>
</dbReference>
<organism evidence="2 3">
    <name type="scientific">Seleniivibrio woodruffii</name>
    <dbReference type="NCBI Taxonomy" id="1078050"/>
    <lineage>
        <taxon>Bacteria</taxon>
        <taxon>Pseudomonadati</taxon>
        <taxon>Deferribacterota</taxon>
        <taxon>Deferribacteres</taxon>
        <taxon>Deferribacterales</taxon>
        <taxon>Geovibrionaceae</taxon>
        <taxon>Seleniivibrio</taxon>
    </lineage>
</organism>
<comment type="caution">
    <text evidence="2">The sequence shown here is derived from an EMBL/GenBank/DDBJ whole genome shotgun (WGS) entry which is preliminary data.</text>
</comment>
<dbReference type="PANTHER" id="PTHR15032:SF4">
    <property type="entry name" value="N-ACYL-PHOSPHATIDYLETHANOLAMINE-HYDROLYZING PHOSPHOLIPASE D"/>
    <property type="match status" value="1"/>
</dbReference>
<dbReference type="InterPro" id="IPR036866">
    <property type="entry name" value="RibonucZ/Hydroxyglut_hydro"/>
</dbReference>
<dbReference type="Proteomes" id="UP000294614">
    <property type="component" value="Unassembled WGS sequence"/>
</dbReference>